<organism evidence="1 2">
    <name type="scientific">Providencia rustigianii</name>
    <dbReference type="NCBI Taxonomy" id="158850"/>
    <lineage>
        <taxon>Bacteria</taxon>
        <taxon>Pseudomonadati</taxon>
        <taxon>Pseudomonadota</taxon>
        <taxon>Gammaproteobacteria</taxon>
        <taxon>Enterobacterales</taxon>
        <taxon>Morganellaceae</taxon>
        <taxon>Providencia</taxon>
    </lineage>
</organism>
<dbReference type="Gene3D" id="3.10.450.50">
    <property type="match status" value="1"/>
</dbReference>
<dbReference type="RefSeq" id="WP_112837337.1">
    <property type="nucleotide sequence ID" value="NZ_AP018946.1"/>
</dbReference>
<dbReference type="GeneID" id="93422327"/>
<dbReference type="AlphaFoldDB" id="A0A379G6Q0"/>
<evidence type="ECO:0000313" key="1">
    <source>
        <dbReference type="EMBL" id="SUC36700.1"/>
    </source>
</evidence>
<dbReference type="SUPFAM" id="SSF54427">
    <property type="entry name" value="NTF2-like"/>
    <property type="match status" value="1"/>
</dbReference>
<accession>A0A379G6Q0</accession>
<name>A0A379G6Q0_9GAMM</name>
<gene>
    <name evidence="1" type="ORF">NCTC12026_03139</name>
</gene>
<sequence>MDQQMALAVQSIIDVHVLIEDVFTGRHQGKSLQPLLASFDKDFKMVTIQGACIGLEQVTELFSHNVGAKPSLDITVQNIEPLFECADNQYWLRYQEYQTVEGLRTLRTSTVGLKIEAGKCYWQYLHETPVK</sequence>
<proteinExistence type="predicted"/>
<dbReference type="Proteomes" id="UP000255129">
    <property type="component" value="Unassembled WGS sequence"/>
</dbReference>
<protein>
    <submittedName>
        <fullName evidence="1">Uncharacterized protein conserved in bacteria</fullName>
    </submittedName>
</protein>
<dbReference type="OrthoDB" id="8912060at2"/>
<reference evidence="1 2" key="1">
    <citation type="submission" date="2018-06" db="EMBL/GenBank/DDBJ databases">
        <authorList>
            <consortium name="Pathogen Informatics"/>
            <person name="Doyle S."/>
        </authorList>
    </citation>
    <scope>NUCLEOTIDE SEQUENCE [LARGE SCALE GENOMIC DNA]</scope>
    <source>
        <strain evidence="1 2">NCTC12026</strain>
    </source>
</reference>
<dbReference type="EMBL" id="UGUA01000002">
    <property type="protein sequence ID" value="SUC36700.1"/>
    <property type="molecule type" value="Genomic_DNA"/>
</dbReference>
<evidence type="ECO:0000313" key="2">
    <source>
        <dbReference type="Proteomes" id="UP000255129"/>
    </source>
</evidence>
<dbReference type="InterPro" id="IPR032710">
    <property type="entry name" value="NTF2-like_dom_sf"/>
</dbReference>